<feature type="region of interest" description="Disordered" evidence="1">
    <location>
        <begin position="23"/>
        <end position="50"/>
    </location>
</feature>
<evidence type="ECO:0000313" key="3">
    <source>
        <dbReference type="Proteomes" id="UP000631114"/>
    </source>
</evidence>
<dbReference type="SUPFAM" id="SSF49764">
    <property type="entry name" value="HSP20-like chaperones"/>
    <property type="match status" value="1"/>
</dbReference>
<keyword evidence="3" id="KW-1185">Reference proteome</keyword>
<dbReference type="Proteomes" id="UP000631114">
    <property type="component" value="Unassembled WGS sequence"/>
</dbReference>
<sequence>MINLYVSYVISWSILHDFKQPTPTTQAAAPPTYLRSGPKDQSSSSGPSKHLIRFHTRSERAVNRSLFALLDMSMNREVINAPTRTLRSRCKRQWQQQHRPDIKEYPNYYVFVIDMPGLKSGDIKVPPPQPKKPKTIEVKIA</sequence>
<name>A0A835HKY9_9MAGN</name>
<dbReference type="EMBL" id="JADFTS010000006">
    <property type="protein sequence ID" value="KAF9601275.1"/>
    <property type="molecule type" value="Genomic_DNA"/>
</dbReference>
<dbReference type="AlphaFoldDB" id="A0A835HKY9"/>
<accession>A0A835HKY9</accession>
<comment type="caution">
    <text evidence="2">The sequence shown here is derived from an EMBL/GenBank/DDBJ whole genome shotgun (WGS) entry which is preliminary data.</text>
</comment>
<gene>
    <name evidence="2" type="ORF">IFM89_018385</name>
</gene>
<reference evidence="2 3" key="1">
    <citation type="submission" date="2020-10" db="EMBL/GenBank/DDBJ databases">
        <title>The Coptis chinensis genome and diversification of protoberbering-type alkaloids.</title>
        <authorList>
            <person name="Wang B."/>
            <person name="Shu S."/>
            <person name="Song C."/>
            <person name="Liu Y."/>
        </authorList>
    </citation>
    <scope>NUCLEOTIDE SEQUENCE [LARGE SCALE GENOMIC DNA]</scope>
    <source>
        <strain evidence="2">HL-2020</strain>
        <tissue evidence="2">Leaf</tissue>
    </source>
</reference>
<feature type="region of interest" description="Disordered" evidence="1">
    <location>
        <begin position="122"/>
        <end position="141"/>
    </location>
</feature>
<organism evidence="2 3">
    <name type="scientific">Coptis chinensis</name>
    <dbReference type="NCBI Taxonomy" id="261450"/>
    <lineage>
        <taxon>Eukaryota</taxon>
        <taxon>Viridiplantae</taxon>
        <taxon>Streptophyta</taxon>
        <taxon>Embryophyta</taxon>
        <taxon>Tracheophyta</taxon>
        <taxon>Spermatophyta</taxon>
        <taxon>Magnoliopsida</taxon>
        <taxon>Ranunculales</taxon>
        <taxon>Ranunculaceae</taxon>
        <taxon>Coptidoideae</taxon>
        <taxon>Coptis</taxon>
    </lineage>
</organism>
<feature type="compositionally biased region" description="Low complexity" evidence="1">
    <location>
        <begin position="23"/>
        <end position="32"/>
    </location>
</feature>
<evidence type="ECO:0008006" key="4">
    <source>
        <dbReference type="Google" id="ProtNLM"/>
    </source>
</evidence>
<dbReference type="InterPro" id="IPR008978">
    <property type="entry name" value="HSP20-like_chaperone"/>
</dbReference>
<evidence type="ECO:0000256" key="1">
    <source>
        <dbReference type="SAM" id="MobiDB-lite"/>
    </source>
</evidence>
<protein>
    <recommendedName>
        <fullName evidence="4">SHSP domain-containing protein</fullName>
    </recommendedName>
</protein>
<proteinExistence type="predicted"/>
<evidence type="ECO:0000313" key="2">
    <source>
        <dbReference type="EMBL" id="KAF9601275.1"/>
    </source>
</evidence>
<dbReference type="OrthoDB" id="1431247at2759"/>